<gene>
    <name evidence="2" type="ORF">K458DRAFT_434334</name>
</gene>
<keyword evidence="1" id="KW-0812">Transmembrane</keyword>
<reference evidence="2" key="1">
    <citation type="journal article" date="2020" name="Stud. Mycol.">
        <title>101 Dothideomycetes genomes: a test case for predicting lifestyles and emergence of pathogens.</title>
        <authorList>
            <person name="Haridas S."/>
            <person name="Albert R."/>
            <person name="Binder M."/>
            <person name="Bloem J."/>
            <person name="Labutti K."/>
            <person name="Salamov A."/>
            <person name="Andreopoulos B."/>
            <person name="Baker S."/>
            <person name="Barry K."/>
            <person name="Bills G."/>
            <person name="Bluhm B."/>
            <person name="Cannon C."/>
            <person name="Castanera R."/>
            <person name="Culley D."/>
            <person name="Daum C."/>
            <person name="Ezra D."/>
            <person name="Gonzalez J."/>
            <person name="Henrissat B."/>
            <person name="Kuo A."/>
            <person name="Liang C."/>
            <person name="Lipzen A."/>
            <person name="Lutzoni F."/>
            <person name="Magnuson J."/>
            <person name="Mondo S."/>
            <person name="Nolan M."/>
            <person name="Ohm R."/>
            <person name="Pangilinan J."/>
            <person name="Park H.-J."/>
            <person name="Ramirez L."/>
            <person name="Alfaro M."/>
            <person name="Sun H."/>
            <person name="Tritt A."/>
            <person name="Yoshinaga Y."/>
            <person name="Zwiers L.-H."/>
            <person name="Turgeon B."/>
            <person name="Goodwin S."/>
            <person name="Spatafora J."/>
            <person name="Crous P."/>
            <person name="Grigoriev I."/>
        </authorList>
    </citation>
    <scope>NUCLEOTIDE SEQUENCE</scope>
    <source>
        <strain evidence="2">CBS 122367</strain>
    </source>
</reference>
<feature type="transmembrane region" description="Helical" evidence="1">
    <location>
        <begin position="233"/>
        <end position="258"/>
    </location>
</feature>
<protein>
    <submittedName>
        <fullName evidence="2">Uncharacterized protein</fullName>
    </submittedName>
</protein>
<dbReference type="AlphaFoldDB" id="A0A6G1IQH3"/>
<sequence>MASYPLPYIRFPFPEDLECGKPYINWPAGKDIVGATFHTKVAIPEEWVDVGVGGDGAINRTKEAYNLVMPRKRTIGCIETKFVPIYRNMTFATWTSKVQLQGKGYLEYLGPPSAHVSGHSCDTTYHLLTYRFAPSQLDRYKLARYEGNDWLLQFYAGNIGDRPYQMASQKPLAESPVINACDHLGGHTKYVPGKPLMCNFPEYVEGPAPPCRTPVWTPPPLSTSAPADESSGLGLFMVVAAGALLVFFAVIGLVIVGIRLAPRIPRRFRGEGAIQL</sequence>
<name>A0A6G1IQH3_9PLEO</name>
<dbReference type="OrthoDB" id="3766510at2759"/>
<evidence type="ECO:0000313" key="3">
    <source>
        <dbReference type="Proteomes" id="UP000799291"/>
    </source>
</evidence>
<dbReference type="Proteomes" id="UP000799291">
    <property type="component" value="Unassembled WGS sequence"/>
</dbReference>
<accession>A0A6G1IQH3</accession>
<organism evidence="2 3">
    <name type="scientific">Lentithecium fluviatile CBS 122367</name>
    <dbReference type="NCBI Taxonomy" id="1168545"/>
    <lineage>
        <taxon>Eukaryota</taxon>
        <taxon>Fungi</taxon>
        <taxon>Dikarya</taxon>
        <taxon>Ascomycota</taxon>
        <taxon>Pezizomycotina</taxon>
        <taxon>Dothideomycetes</taxon>
        <taxon>Pleosporomycetidae</taxon>
        <taxon>Pleosporales</taxon>
        <taxon>Massarineae</taxon>
        <taxon>Lentitheciaceae</taxon>
        <taxon>Lentithecium</taxon>
    </lineage>
</organism>
<evidence type="ECO:0000256" key="1">
    <source>
        <dbReference type="SAM" id="Phobius"/>
    </source>
</evidence>
<keyword evidence="1" id="KW-1133">Transmembrane helix</keyword>
<keyword evidence="3" id="KW-1185">Reference proteome</keyword>
<proteinExistence type="predicted"/>
<keyword evidence="1" id="KW-0472">Membrane</keyword>
<dbReference type="EMBL" id="MU005596">
    <property type="protein sequence ID" value="KAF2680497.1"/>
    <property type="molecule type" value="Genomic_DNA"/>
</dbReference>
<evidence type="ECO:0000313" key="2">
    <source>
        <dbReference type="EMBL" id="KAF2680497.1"/>
    </source>
</evidence>